<dbReference type="GO" id="GO:0003743">
    <property type="term" value="F:translation initiation factor activity"/>
    <property type="evidence" value="ECO:0007669"/>
    <property type="project" value="UniProtKB-KW"/>
</dbReference>
<evidence type="ECO:0000313" key="2">
    <source>
        <dbReference type="EMBL" id="RED94895.1"/>
    </source>
</evidence>
<organism evidence="2 3">
    <name type="scientific">Marinoscillum furvescens DSM 4134</name>
    <dbReference type="NCBI Taxonomy" id="1122208"/>
    <lineage>
        <taxon>Bacteria</taxon>
        <taxon>Pseudomonadati</taxon>
        <taxon>Bacteroidota</taxon>
        <taxon>Cytophagia</taxon>
        <taxon>Cytophagales</taxon>
        <taxon>Reichenbachiellaceae</taxon>
        <taxon>Marinoscillum</taxon>
    </lineage>
</organism>
<proteinExistence type="predicted"/>
<dbReference type="OrthoDB" id="983204at2"/>
<keyword evidence="2" id="KW-0648">Protein biosynthesis</keyword>
<evidence type="ECO:0000313" key="3">
    <source>
        <dbReference type="Proteomes" id="UP000256779"/>
    </source>
</evidence>
<dbReference type="Proteomes" id="UP000256779">
    <property type="component" value="Unassembled WGS sequence"/>
</dbReference>
<feature type="compositionally biased region" description="Basic and acidic residues" evidence="1">
    <location>
        <begin position="220"/>
        <end position="229"/>
    </location>
</feature>
<feature type="compositionally biased region" description="Basic and acidic residues" evidence="1">
    <location>
        <begin position="179"/>
        <end position="213"/>
    </location>
</feature>
<gene>
    <name evidence="2" type="ORF">C7460_1196</name>
</gene>
<keyword evidence="2" id="KW-0396">Initiation factor</keyword>
<name>A0A3D9L1U3_MARFU</name>
<feature type="compositionally biased region" description="Acidic residues" evidence="1">
    <location>
        <begin position="83"/>
        <end position="97"/>
    </location>
</feature>
<protein>
    <submittedName>
        <fullName evidence="2">Translation initiation factor IF-2-like protein</fullName>
    </submittedName>
</protein>
<dbReference type="RefSeq" id="WP_115869405.1">
    <property type="nucleotide sequence ID" value="NZ_QREG01000019.1"/>
</dbReference>
<feature type="compositionally biased region" description="Basic and acidic residues" evidence="1">
    <location>
        <begin position="238"/>
        <end position="260"/>
    </location>
</feature>
<sequence>MRLGQLARKLDVSTTDIIAFLKTKGIEKNDHPNVKLDDEIEQEVIAHFGEEQEEPLPDASPTSEDPTDEAPTPKEVAATPPNAEDDLTSAVESEEATETPTPTATLSEEATATNPNIEIANDDRGEPAIAEETEPAQDETIAGVQDEQDDEAERNYESVDVIKAPKVELPGLKVVGKIDLPEPKPKEETPKEEEAPKEEKEETPKVRYAYHDRRNSRKKLTPEEREARRLKNKKAKEKRLAREAEKRKERELKRIKAKKAEHYKKKLEQKAVSPKIKTQKATAPKKRKKQEPKQPQPKTLLGKFWRWLNT</sequence>
<feature type="region of interest" description="Disordered" evidence="1">
    <location>
        <begin position="44"/>
        <end position="310"/>
    </location>
</feature>
<accession>A0A3D9L1U3</accession>
<keyword evidence="3" id="KW-1185">Reference proteome</keyword>
<evidence type="ECO:0000256" key="1">
    <source>
        <dbReference type="SAM" id="MobiDB-lite"/>
    </source>
</evidence>
<feature type="compositionally biased region" description="Low complexity" evidence="1">
    <location>
        <begin position="98"/>
        <end position="113"/>
    </location>
</feature>
<reference evidence="2 3" key="1">
    <citation type="submission" date="2018-07" db="EMBL/GenBank/DDBJ databases">
        <title>Genomic Encyclopedia of Type Strains, Phase IV (KMG-IV): sequencing the most valuable type-strain genomes for metagenomic binning, comparative biology and taxonomic classification.</title>
        <authorList>
            <person name="Goeker M."/>
        </authorList>
    </citation>
    <scope>NUCLEOTIDE SEQUENCE [LARGE SCALE GENOMIC DNA]</scope>
    <source>
        <strain evidence="2 3">DSM 4134</strain>
    </source>
</reference>
<dbReference type="Gene3D" id="1.10.10.2480">
    <property type="match status" value="1"/>
</dbReference>
<dbReference type="EMBL" id="QREG01000019">
    <property type="protein sequence ID" value="RED94895.1"/>
    <property type="molecule type" value="Genomic_DNA"/>
</dbReference>
<comment type="caution">
    <text evidence="2">The sequence shown here is derived from an EMBL/GenBank/DDBJ whole genome shotgun (WGS) entry which is preliminary data.</text>
</comment>
<dbReference type="AlphaFoldDB" id="A0A3D9L1U3"/>